<feature type="transmembrane region" description="Helical" evidence="1">
    <location>
        <begin position="49"/>
        <end position="73"/>
    </location>
</feature>
<reference evidence="2 3" key="1">
    <citation type="journal article" date="2014" name="Int. J. Syst. Evol. Microbiol.">
        <title>Complete genome sequence of Corynebacterium casei LMG S-19264T (=DSM 44701T), isolated from a smear-ripened cheese.</title>
        <authorList>
            <consortium name="US DOE Joint Genome Institute (JGI-PGF)"/>
            <person name="Walter F."/>
            <person name="Albersmeier A."/>
            <person name="Kalinowski J."/>
            <person name="Ruckert C."/>
        </authorList>
    </citation>
    <scope>NUCLEOTIDE SEQUENCE [LARGE SCALE GENOMIC DNA]</scope>
    <source>
        <strain evidence="2 3">CGMCC 1.12976</strain>
    </source>
</reference>
<dbReference type="AlphaFoldDB" id="A0A917EX54"/>
<evidence type="ECO:0000313" key="2">
    <source>
        <dbReference type="EMBL" id="GGF27647.1"/>
    </source>
</evidence>
<keyword evidence="1" id="KW-1133">Transmembrane helix</keyword>
<keyword evidence="3" id="KW-1185">Reference proteome</keyword>
<feature type="transmembrane region" description="Helical" evidence="1">
    <location>
        <begin position="85"/>
        <end position="104"/>
    </location>
</feature>
<keyword evidence="1" id="KW-0812">Transmembrane</keyword>
<dbReference type="EMBL" id="BMGP01000003">
    <property type="protein sequence ID" value="GGF27647.1"/>
    <property type="molecule type" value="Genomic_DNA"/>
</dbReference>
<protein>
    <submittedName>
        <fullName evidence="2">Uncharacterized protein</fullName>
    </submittedName>
</protein>
<feature type="transmembrane region" description="Helical" evidence="1">
    <location>
        <begin position="12"/>
        <end position="43"/>
    </location>
</feature>
<organism evidence="2 3">
    <name type="scientific">Subtercola lobariae</name>
    <dbReference type="NCBI Taxonomy" id="1588641"/>
    <lineage>
        <taxon>Bacteria</taxon>
        <taxon>Bacillati</taxon>
        <taxon>Actinomycetota</taxon>
        <taxon>Actinomycetes</taxon>
        <taxon>Micrococcales</taxon>
        <taxon>Microbacteriaceae</taxon>
        <taxon>Subtercola</taxon>
    </lineage>
</organism>
<evidence type="ECO:0000256" key="1">
    <source>
        <dbReference type="SAM" id="Phobius"/>
    </source>
</evidence>
<evidence type="ECO:0000313" key="3">
    <source>
        <dbReference type="Proteomes" id="UP000598775"/>
    </source>
</evidence>
<gene>
    <name evidence="2" type="ORF">GCM10011399_21190</name>
</gene>
<sequence>MSEVDAQQATRAPASVIVVVVLTYIAGVLDIVAGIFVILLRYADDVDEIGGQATVTLIGAATILLGLLTIAIASGLSRGDRAARIAATVILGITLAVGVTAIVTGSGISVSTIVEVVLIAGVMTALYVGPASRYFAKRSADS</sequence>
<accession>A0A917EX54</accession>
<name>A0A917EX54_9MICO</name>
<feature type="transmembrane region" description="Helical" evidence="1">
    <location>
        <begin position="110"/>
        <end position="129"/>
    </location>
</feature>
<dbReference type="Proteomes" id="UP000598775">
    <property type="component" value="Unassembled WGS sequence"/>
</dbReference>
<dbReference type="RefSeq" id="WP_188677890.1">
    <property type="nucleotide sequence ID" value="NZ_BMGP01000003.1"/>
</dbReference>
<keyword evidence="1" id="KW-0472">Membrane</keyword>
<comment type="caution">
    <text evidence="2">The sequence shown here is derived from an EMBL/GenBank/DDBJ whole genome shotgun (WGS) entry which is preliminary data.</text>
</comment>
<proteinExistence type="predicted"/>